<feature type="repeat" description="TPR" evidence="3">
    <location>
        <begin position="310"/>
        <end position="343"/>
    </location>
</feature>
<reference evidence="4 5" key="1">
    <citation type="submission" date="2024-04" db="EMBL/GenBank/DDBJ databases">
        <title>Tritrichomonas musculus Genome.</title>
        <authorList>
            <person name="Alves-Ferreira E."/>
            <person name="Grigg M."/>
            <person name="Lorenzi H."/>
            <person name="Galac M."/>
        </authorList>
    </citation>
    <scope>NUCLEOTIDE SEQUENCE [LARGE SCALE GENOMIC DNA]</scope>
    <source>
        <strain evidence="4 5">EAF2021</strain>
    </source>
</reference>
<evidence type="ECO:0008006" key="6">
    <source>
        <dbReference type="Google" id="ProtNLM"/>
    </source>
</evidence>
<sequence length="437" mass="50114">MSRVLNADKLRELGNTAFSRKDYQEAIQLYTQAIQVEPNDEKLFSNRSGAFTAMLNYVEAECDAYAVIRLNPKWVKGYTRLGNALIGEKRWDDAIYALQIANKIDPDDPRIPEDIKNCERSLPEHKNQPIFFGVPLIFEMIKSDPKYSKTFENPQILRVLRKLQDNPASAPEFATDHEIEELIRSSFDFMNHNLDYFEMSPQNAGPNSNSYRHSNQAILIEEAKKNKSLKSKASIKEDKKEALNYKEKGNQFFHEKDYGSAIFMYSKAINNDPENATFYSNRSAAFTSLEFPGPALEDANKAIQIMPSFIKAYTRKAHCYFDLGEYIKSYQTYEQALVIDPKNSDAKEGIDLIIQTIHGLSQNVSQQMIKPVDEPDIVEAVTTLKTLKIYDGLLKKEWTKDQIRIFLKNPLFIEAFQKLYINGVFTQKQNLSSSEAV</sequence>
<dbReference type="PROSITE" id="PS50293">
    <property type="entry name" value="TPR_REGION"/>
    <property type="match status" value="2"/>
</dbReference>
<name>A0ABR2HDV5_9EUKA</name>
<dbReference type="Gene3D" id="1.25.40.10">
    <property type="entry name" value="Tetratricopeptide repeat domain"/>
    <property type="match status" value="2"/>
</dbReference>
<keyword evidence="1" id="KW-0677">Repeat</keyword>
<dbReference type="EMBL" id="JAPFFF010000031">
    <property type="protein sequence ID" value="KAK8844921.1"/>
    <property type="molecule type" value="Genomic_DNA"/>
</dbReference>
<feature type="repeat" description="TPR" evidence="3">
    <location>
        <begin position="242"/>
        <end position="275"/>
    </location>
</feature>
<dbReference type="PROSITE" id="PS50005">
    <property type="entry name" value="TPR"/>
    <property type="match status" value="4"/>
</dbReference>
<comment type="caution">
    <text evidence="4">The sequence shown here is derived from an EMBL/GenBank/DDBJ whole genome shotgun (WGS) entry which is preliminary data.</text>
</comment>
<evidence type="ECO:0000313" key="4">
    <source>
        <dbReference type="EMBL" id="KAK8844921.1"/>
    </source>
</evidence>
<feature type="repeat" description="TPR" evidence="3">
    <location>
        <begin position="75"/>
        <end position="108"/>
    </location>
</feature>
<evidence type="ECO:0000256" key="2">
    <source>
        <dbReference type="ARBA" id="ARBA00022803"/>
    </source>
</evidence>
<dbReference type="Proteomes" id="UP001470230">
    <property type="component" value="Unassembled WGS sequence"/>
</dbReference>
<organism evidence="4 5">
    <name type="scientific">Tritrichomonas musculus</name>
    <dbReference type="NCBI Taxonomy" id="1915356"/>
    <lineage>
        <taxon>Eukaryota</taxon>
        <taxon>Metamonada</taxon>
        <taxon>Parabasalia</taxon>
        <taxon>Tritrichomonadida</taxon>
        <taxon>Tritrichomonadidae</taxon>
        <taxon>Tritrichomonas</taxon>
    </lineage>
</organism>
<dbReference type="SMART" id="SM00028">
    <property type="entry name" value="TPR"/>
    <property type="match status" value="5"/>
</dbReference>
<dbReference type="Pfam" id="PF00515">
    <property type="entry name" value="TPR_1"/>
    <property type="match status" value="2"/>
</dbReference>
<accession>A0ABR2HDV5</accession>
<dbReference type="InterPro" id="IPR011990">
    <property type="entry name" value="TPR-like_helical_dom_sf"/>
</dbReference>
<dbReference type="PANTHER" id="PTHR45831:SF5">
    <property type="entry name" value="STI1 DOMAIN-CONTAINING PROTEIN"/>
    <property type="match status" value="1"/>
</dbReference>
<dbReference type="SUPFAM" id="SSF48452">
    <property type="entry name" value="TPR-like"/>
    <property type="match status" value="2"/>
</dbReference>
<keyword evidence="2 3" id="KW-0802">TPR repeat</keyword>
<dbReference type="Gene3D" id="1.10.260.100">
    <property type="match status" value="1"/>
</dbReference>
<evidence type="ECO:0000256" key="3">
    <source>
        <dbReference type="PROSITE-ProRule" id="PRU00339"/>
    </source>
</evidence>
<evidence type="ECO:0000313" key="5">
    <source>
        <dbReference type="Proteomes" id="UP001470230"/>
    </source>
</evidence>
<proteinExistence type="predicted"/>
<evidence type="ECO:0000256" key="1">
    <source>
        <dbReference type="ARBA" id="ARBA00022737"/>
    </source>
</evidence>
<dbReference type="PANTHER" id="PTHR45831">
    <property type="entry name" value="LD24721P"/>
    <property type="match status" value="1"/>
</dbReference>
<keyword evidence="5" id="KW-1185">Reference proteome</keyword>
<dbReference type="InterPro" id="IPR019734">
    <property type="entry name" value="TPR_rpt"/>
</dbReference>
<protein>
    <recommendedName>
        <fullName evidence="6">TPR Domain containing protein</fullName>
    </recommendedName>
</protein>
<gene>
    <name evidence="4" type="ORF">M9Y10_021094</name>
</gene>
<feature type="repeat" description="TPR" evidence="3">
    <location>
        <begin position="7"/>
        <end position="40"/>
    </location>
</feature>
<dbReference type="InterPro" id="IPR047150">
    <property type="entry name" value="SGT"/>
</dbReference>